<dbReference type="PANTHER" id="PTHR14043:SF2">
    <property type="entry name" value="HOMEOBOX PROTEIN CUT"/>
    <property type="match status" value="1"/>
</dbReference>
<dbReference type="EMBL" id="JAPDFW010000099">
    <property type="protein sequence ID" value="KAJ5070054.1"/>
    <property type="molecule type" value="Genomic_DNA"/>
</dbReference>
<evidence type="ECO:0000313" key="17">
    <source>
        <dbReference type="EMBL" id="KAJ5070054.1"/>
    </source>
</evidence>
<dbReference type="Pfam" id="PF25398">
    <property type="entry name" value="CUX1_N"/>
    <property type="match status" value="1"/>
</dbReference>
<keyword evidence="18" id="KW-1185">Reference proteome</keyword>
<sequence>MNLNQTVEQTIQIWKNFDFENKRSEFDENSLKIGEFQENSTNSRKQLSKETKNFLSLQNTEKLKKFSSLIKNYQKEIDSLTERAKFSEKSILSIYQFFSTAPDPTPILELILKEYIELEKIKENYKQNENSEKNSNSKKQLLLIEDLKNKNQQMKKDFENQLEEKKLQYDLAIQELNQKLQKEQENFKLFQSNQNIEQNEIFELKTKHQLNAKEKENEMISLDLQNAHLRISELEKNIELLKNPSNNQEDQKQLLQKISKLENNYQEKMEQINEFEEQIKELEQSTNEKEVEILEQKQKFQKEKEKYEDKIEELNLKLTSLPNEKEFSKIKKELEILKTVEFGFLNENENQNENEKEIQNEKGLKLLLLKKSRHLENQVTKFKVELNKKQQILENLTQQNSQLNESLNQSQNLIKKLESDLLIAQKERLKGNISTQEYENINNNNLSNQNDNNTKNSIIEIEENEKQIQSDKNEQEKNEKIQQKIVEQKKMFDIVCQQRDRFRNQLEQMENKNQELSFQYQECSKLNKRLQADNLKFYEKIKFLQNYQQTRSNPNSKINFSENIDSELGLNSSRIENDYEKIMNRKNEQSDLIQQYKEIYDEGINPFNEFSIQERNSQYQNLHPIEKITLKANFQFQEMLIHLAKNYAELTFLNLIEKVDQLQSKTQFNFQLNLKNKPKDNLENESDFEVIVDFENPKLNQAMENHENQEIRNYEKKKKKKKKKITDFSQQPILLRKIIEQRLQQKAQEPLKEKHIQHEEKESNVSCFYKYKKFFLFLIPFSIVGFIALIFYLFGSSAEITEVKVHMWGFTILFLYGTYWGFYFIFSRIYWALGFCLKPSKLYRIKPLRLPLGLFFASLTAYIVWDTILATSLRTTFINQLLLFILVSSIIRCFLEILLQYVDKRLLDKTYFDKLFQSLEEESYIKNLISQTPHFPKKFQEKLTQPSQEDSKEIPLVEIAQPIEPLPQTKKPRLISKKQKKLMNFGISKARKLFLQQNDVLYVKKDEKLHHKVNIFVEEIMSNADIQEKGFLTYLDFELFFHPQKAKKAFLFFLSSPIIEESELKEKKITPEILKPKITDFFIERGNLKKTIQQHQSLSEIVKKLLKFVYWVIMIIVFLIIIKVDLGSLFLALVTLLVSLSFAFSGIIKNFVDSLTLIFGVKPYDTGDVVIIEDIGYTVKGMDLYKTIFEDFQGRRWYFANWSLLSKPIANYKRSPNVVFFREIWISSKTSTKKIMQFGEKLDAFIKANPESFDPLFTFKIAGLDKVVEKILLLFSITIKCNSWQDFTVWTDLRNDFYLFCNNAFNELGIAYEYPSMDLDIFVHQSNNKKQKLQKAKKKNIPEVAMFFAFGFWMDYDDSYDPSTEETDPRVENYFTFFSDSTVLTVFGFAFMLIYLRKYAFSSAGFSFLLASIAFQLAIVFYGFFYMIHEDGFSKFKLTIETLGHGIYGSLSVLITFGAVIGQTTPTQLIIIAIFEIFFFELNHYVCIFEVQAIDIGGAIYLHEFAGFFAYALSAGLGKVKEIKNNPDRKPSYNSNLFSILGTMFLWILWPSLNGIFAIPGQQFRAIINTILAMSSSVITSFAVSIGAHGKLDMFDIQNASLAGGIVVAGSANLSISPLGSLVCGIVGAFISTIGTVFLHKFFYKTFGYADTRASLFVHGFPGIVGGIASVIAVVDASSNEYPYYEHYHEFFPRGSVQFAIQIAAIGITILIAYISGWLVGKILNLGSFLTETLFDDGDKWHTPSDFKKTQIDPLGIPRDTDGNVVGEWIEEDFKQI</sequence>
<evidence type="ECO:0000313" key="18">
    <source>
        <dbReference type="Proteomes" id="UP001149090"/>
    </source>
</evidence>
<dbReference type="InterPro" id="IPR057476">
    <property type="entry name" value="Cux_N"/>
</dbReference>
<feature type="transmembrane region" description="Helical" evidence="12">
    <location>
        <begin position="1625"/>
        <end position="1644"/>
    </location>
</feature>
<dbReference type="SUPFAM" id="SSF111352">
    <property type="entry name" value="Ammonium transporter"/>
    <property type="match status" value="1"/>
</dbReference>
<evidence type="ECO:0000259" key="14">
    <source>
        <dbReference type="Pfam" id="PF00924"/>
    </source>
</evidence>
<feature type="coiled-coil region" evidence="11">
    <location>
        <begin position="458"/>
        <end position="529"/>
    </location>
</feature>
<evidence type="ECO:0000256" key="6">
    <source>
        <dbReference type="ARBA" id="ARBA00022692"/>
    </source>
</evidence>
<dbReference type="GO" id="GO:0000139">
    <property type="term" value="C:Golgi membrane"/>
    <property type="evidence" value="ECO:0007669"/>
    <property type="project" value="UniProtKB-SubCell"/>
</dbReference>
<comment type="similarity">
    <text evidence="3">Belongs to the CASP family.</text>
</comment>
<feature type="coiled-coil region" evidence="11">
    <location>
        <begin position="379"/>
        <end position="427"/>
    </location>
</feature>
<dbReference type="InterPro" id="IPR002229">
    <property type="entry name" value="RhesusRHD"/>
</dbReference>
<evidence type="ECO:0000256" key="2">
    <source>
        <dbReference type="ARBA" id="ARBA00004409"/>
    </source>
</evidence>
<feature type="transmembrane region" description="Helical" evidence="12">
    <location>
        <begin position="774"/>
        <end position="795"/>
    </location>
</feature>
<evidence type="ECO:0000256" key="9">
    <source>
        <dbReference type="ARBA" id="ARBA00023054"/>
    </source>
</evidence>
<evidence type="ECO:0000256" key="11">
    <source>
        <dbReference type="SAM" id="Coils"/>
    </source>
</evidence>
<feature type="transmembrane region" description="Helical" evidence="12">
    <location>
        <begin position="807"/>
        <end position="826"/>
    </location>
</feature>
<accession>A0A9Q0LCW3</accession>
<feature type="transmembrane region" description="Helical" evidence="12">
    <location>
        <begin position="1105"/>
        <end position="1122"/>
    </location>
</feature>
<dbReference type="InterPro" id="IPR029020">
    <property type="entry name" value="Ammonium/urea_transptr"/>
</dbReference>
<dbReference type="OrthoDB" id="1290607at2759"/>
<feature type="domain" description="Cux N-terminal" evidence="16">
    <location>
        <begin position="4"/>
        <end position="113"/>
    </location>
</feature>
<keyword evidence="6 12" id="KW-0812">Transmembrane</keyword>
<dbReference type="InterPro" id="IPR006685">
    <property type="entry name" value="MscS_channel_2nd"/>
</dbReference>
<evidence type="ECO:0000259" key="15">
    <source>
        <dbReference type="Pfam" id="PF08172"/>
    </source>
</evidence>
<dbReference type="Gene3D" id="1.10.287.1260">
    <property type="match status" value="1"/>
</dbReference>
<feature type="transmembrane region" description="Helical" evidence="12">
    <location>
        <begin position="1656"/>
        <end position="1679"/>
    </location>
</feature>
<evidence type="ECO:0000256" key="1">
    <source>
        <dbReference type="ARBA" id="ARBA00004141"/>
    </source>
</evidence>
<dbReference type="Gene3D" id="1.10.3430.10">
    <property type="entry name" value="Ammonium transporter AmtB like domains"/>
    <property type="match status" value="1"/>
</dbReference>
<feature type="coiled-coil region" evidence="11">
    <location>
        <begin position="63"/>
        <end position="193"/>
    </location>
</feature>
<dbReference type="GO" id="GO:0005886">
    <property type="term" value="C:plasma membrane"/>
    <property type="evidence" value="ECO:0007669"/>
    <property type="project" value="InterPro"/>
</dbReference>
<evidence type="ECO:0000256" key="4">
    <source>
        <dbReference type="ARBA" id="ARBA00018691"/>
    </source>
</evidence>
<feature type="domain" description="CASP C-terminal" evidence="15">
    <location>
        <begin position="395"/>
        <end position="631"/>
    </location>
</feature>
<keyword evidence="9 11" id="KW-0175">Coiled coil</keyword>
<feature type="transmembrane region" description="Helical" evidence="12">
    <location>
        <begin position="1376"/>
        <end position="1396"/>
    </location>
</feature>
<feature type="transmembrane region" description="Helical" evidence="12">
    <location>
        <begin position="1537"/>
        <end position="1560"/>
    </location>
</feature>
<feature type="transmembrane region" description="Helical" evidence="12">
    <location>
        <begin position="877"/>
        <end position="899"/>
    </location>
</feature>
<evidence type="ECO:0000256" key="5">
    <source>
        <dbReference type="ARBA" id="ARBA00022448"/>
    </source>
</evidence>
<name>A0A9Q0LCW3_ANAIG</name>
<keyword evidence="10 12" id="KW-0472">Membrane</keyword>
<feature type="coiled-coil region" evidence="11">
    <location>
        <begin position="704"/>
        <end position="731"/>
    </location>
</feature>
<feature type="transmembrane region" description="Helical" evidence="12">
    <location>
        <begin position="1699"/>
        <end position="1720"/>
    </location>
</feature>
<feature type="transmembrane region" description="Helical" evidence="12">
    <location>
        <begin position="1469"/>
        <end position="1486"/>
    </location>
</feature>
<evidence type="ECO:0000256" key="7">
    <source>
        <dbReference type="ARBA" id="ARBA00022989"/>
    </source>
</evidence>
<feature type="transmembrane region" description="Helical" evidence="12">
    <location>
        <begin position="1128"/>
        <end position="1148"/>
    </location>
</feature>
<feature type="transmembrane region" description="Helical" evidence="12">
    <location>
        <begin position="847"/>
        <end position="865"/>
    </location>
</feature>
<dbReference type="Pfam" id="PF08172">
    <property type="entry name" value="CASP_C"/>
    <property type="match status" value="1"/>
</dbReference>
<dbReference type="Pfam" id="PF00909">
    <property type="entry name" value="Ammonium_transp"/>
    <property type="match status" value="1"/>
</dbReference>
<evidence type="ECO:0000259" key="13">
    <source>
        <dbReference type="Pfam" id="PF00909"/>
    </source>
</evidence>
<organism evidence="17 18">
    <name type="scientific">Anaeramoeba ignava</name>
    <name type="common">Anaerobic marine amoeba</name>
    <dbReference type="NCBI Taxonomy" id="1746090"/>
    <lineage>
        <taxon>Eukaryota</taxon>
        <taxon>Metamonada</taxon>
        <taxon>Anaeramoebidae</taxon>
        <taxon>Anaeramoeba</taxon>
    </lineage>
</organism>
<dbReference type="PRINTS" id="PR00342">
    <property type="entry name" value="RHESUSRHD"/>
</dbReference>
<keyword evidence="8" id="KW-0333">Golgi apparatus</keyword>
<evidence type="ECO:0000259" key="16">
    <source>
        <dbReference type="Pfam" id="PF25398"/>
    </source>
</evidence>
<dbReference type="PANTHER" id="PTHR14043">
    <property type="entry name" value="CCAAT DISPLACEMENT PROTEIN-RELATED"/>
    <property type="match status" value="1"/>
</dbReference>
<dbReference type="Proteomes" id="UP001149090">
    <property type="component" value="Unassembled WGS sequence"/>
</dbReference>
<evidence type="ECO:0000256" key="8">
    <source>
        <dbReference type="ARBA" id="ARBA00023034"/>
    </source>
</evidence>
<evidence type="ECO:0000256" key="10">
    <source>
        <dbReference type="ARBA" id="ARBA00023136"/>
    </source>
</evidence>
<feature type="transmembrane region" description="Helical" evidence="12">
    <location>
        <begin position="1408"/>
        <end position="1428"/>
    </location>
</feature>
<feature type="transmembrane region" description="Helical" evidence="12">
    <location>
        <begin position="1566"/>
        <end position="1588"/>
    </location>
</feature>
<keyword evidence="7 12" id="KW-1133">Transmembrane helix</keyword>
<dbReference type="SUPFAM" id="SSF50182">
    <property type="entry name" value="Sm-like ribonucleoproteins"/>
    <property type="match status" value="1"/>
</dbReference>
<feature type="coiled-coil region" evidence="11">
    <location>
        <begin position="217"/>
        <end position="324"/>
    </location>
</feature>
<evidence type="ECO:0000256" key="12">
    <source>
        <dbReference type="SAM" id="Phobius"/>
    </source>
</evidence>
<dbReference type="InterPro" id="IPR012955">
    <property type="entry name" value="CASP_C"/>
</dbReference>
<feature type="domain" description="Ammonium transporter AmtB-like" evidence="13">
    <location>
        <begin position="1370"/>
        <end position="1726"/>
    </location>
</feature>
<dbReference type="GO" id="GO:0008519">
    <property type="term" value="F:ammonium channel activity"/>
    <property type="evidence" value="ECO:0007669"/>
    <property type="project" value="InterPro"/>
</dbReference>
<comment type="caution">
    <text evidence="17">The sequence shown here is derived from an EMBL/GenBank/DDBJ whole genome shotgun (WGS) entry which is preliminary data.</text>
</comment>
<feature type="transmembrane region" description="Helical" evidence="12">
    <location>
        <begin position="1443"/>
        <end position="1462"/>
    </location>
</feature>
<feature type="domain" description="Mechanosensitive ion channel MscS" evidence="14">
    <location>
        <begin position="1147"/>
        <end position="1214"/>
    </location>
</feature>
<dbReference type="Pfam" id="PF00924">
    <property type="entry name" value="MS_channel_2nd"/>
    <property type="match status" value="1"/>
</dbReference>
<proteinExistence type="inferred from homology"/>
<evidence type="ECO:0000256" key="3">
    <source>
        <dbReference type="ARBA" id="ARBA00006415"/>
    </source>
</evidence>
<keyword evidence="5" id="KW-0813">Transport</keyword>
<gene>
    <name evidence="17" type="ORF">M0811_11258</name>
</gene>
<protein>
    <recommendedName>
        <fullName evidence="4">Protein CASP</fullName>
    </recommendedName>
</protein>
<reference evidence="17" key="1">
    <citation type="submission" date="2022-10" db="EMBL/GenBank/DDBJ databases">
        <title>Novel sulphate-reducing endosymbionts in the free-living metamonad Anaeramoeba.</title>
        <authorList>
            <person name="Jerlstrom-Hultqvist J."/>
            <person name="Cepicka I."/>
            <person name="Gallot-Lavallee L."/>
            <person name="Salas-Leiva D."/>
            <person name="Curtis B.A."/>
            <person name="Zahonova K."/>
            <person name="Pipaliya S."/>
            <person name="Dacks J."/>
            <person name="Roger A.J."/>
        </authorList>
    </citation>
    <scope>NUCLEOTIDE SEQUENCE</scope>
    <source>
        <strain evidence="17">BMAN</strain>
    </source>
</reference>
<dbReference type="GO" id="GO:0006891">
    <property type="term" value="P:intra-Golgi vesicle-mediated transport"/>
    <property type="evidence" value="ECO:0007669"/>
    <property type="project" value="InterPro"/>
</dbReference>
<feature type="transmembrane region" description="Helical" evidence="12">
    <location>
        <begin position="1498"/>
        <end position="1517"/>
    </location>
</feature>
<comment type="subcellular location">
    <subcellularLocation>
        <location evidence="2">Golgi apparatus membrane</location>
        <topology evidence="2">Single-pass type IV membrane protein</topology>
    </subcellularLocation>
    <subcellularLocation>
        <location evidence="1">Membrane</location>
        <topology evidence="1">Multi-pass membrane protein</topology>
    </subcellularLocation>
</comment>
<dbReference type="InterPro" id="IPR010920">
    <property type="entry name" value="LSM_dom_sf"/>
</dbReference>
<dbReference type="InterPro" id="IPR024041">
    <property type="entry name" value="NH4_transpt_AmtB-like_dom"/>
</dbReference>